<dbReference type="EMBL" id="JACEFO010002351">
    <property type="protein sequence ID" value="KAF8664269.1"/>
    <property type="molecule type" value="Genomic_DNA"/>
</dbReference>
<reference evidence="1" key="1">
    <citation type="submission" date="2020-07" db="EMBL/GenBank/DDBJ databases">
        <title>Genome sequence and genetic diversity analysis of an under-domesticated orphan crop, white fonio (Digitaria exilis).</title>
        <authorList>
            <person name="Bennetzen J.L."/>
            <person name="Chen S."/>
            <person name="Ma X."/>
            <person name="Wang X."/>
            <person name="Yssel A.E.J."/>
            <person name="Chaluvadi S.R."/>
            <person name="Johnson M."/>
            <person name="Gangashetty P."/>
            <person name="Hamidou F."/>
            <person name="Sanogo M.D."/>
            <person name="Zwaenepoel A."/>
            <person name="Wallace J."/>
            <person name="Van De Peer Y."/>
            <person name="Van Deynze A."/>
        </authorList>
    </citation>
    <scope>NUCLEOTIDE SEQUENCE</scope>
    <source>
        <tissue evidence="1">Leaves</tissue>
    </source>
</reference>
<comment type="caution">
    <text evidence="1">The sequence shown here is derived from an EMBL/GenBank/DDBJ whole genome shotgun (WGS) entry which is preliminary data.</text>
</comment>
<protein>
    <submittedName>
        <fullName evidence="1">Uncharacterized protein</fullName>
    </submittedName>
</protein>
<gene>
    <name evidence="1" type="ORF">HU200_054814</name>
</gene>
<sequence>MNQLPKAIVSWVSVFGGVLVVVATRMPFARAAIVTLNFRIL</sequence>
<name>A0A835E286_9POAL</name>
<organism evidence="1 2">
    <name type="scientific">Digitaria exilis</name>
    <dbReference type="NCBI Taxonomy" id="1010633"/>
    <lineage>
        <taxon>Eukaryota</taxon>
        <taxon>Viridiplantae</taxon>
        <taxon>Streptophyta</taxon>
        <taxon>Embryophyta</taxon>
        <taxon>Tracheophyta</taxon>
        <taxon>Spermatophyta</taxon>
        <taxon>Magnoliopsida</taxon>
        <taxon>Liliopsida</taxon>
        <taxon>Poales</taxon>
        <taxon>Poaceae</taxon>
        <taxon>PACMAD clade</taxon>
        <taxon>Panicoideae</taxon>
        <taxon>Panicodae</taxon>
        <taxon>Paniceae</taxon>
        <taxon>Anthephorinae</taxon>
        <taxon>Digitaria</taxon>
    </lineage>
</organism>
<evidence type="ECO:0000313" key="1">
    <source>
        <dbReference type="EMBL" id="KAF8664269.1"/>
    </source>
</evidence>
<accession>A0A835E286</accession>
<evidence type="ECO:0000313" key="2">
    <source>
        <dbReference type="Proteomes" id="UP000636709"/>
    </source>
</evidence>
<keyword evidence="2" id="KW-1185">Reference proteome</keyword>
<proteinExistence type="predicted"/>
<dbReference type="Proteomes" id="UP000636709">
    <property type="component" value="Unassembled WGS sequence"/>
</dbReference>
<dbReference type="AlphaFoldDB" id="A0A835E286"/>